<dbReference type="SMART" id="SM00825">
    <property type="entry name" value="PKS_KS"/>
    <property type="match status" value="1"/>
</dbReference>
<keyword evidence="1" id="KW-0596">Phosphopantetheine</keyword>
<keyword evidence="2" id="KW-0597">Phosphoprotein</keyword>
<dbReference type="Proteomes" id="UP001600888">
    <property type="component" value="Unassembled WGS sequence"/>
</dbReference>
<dbReference type="InterPro" id="IPR020841">
    <property type="entry name" value="PKS_Beta-ketoAc_synthase_dom"/>
</dbReference>
<dbReference type="InterPro" id="IPR016039">
    <property type="entry name" value="Thiolase-like"/>
</dbReference>
<name>A0ABR4ES78_9PEZI</name>
<evidence type="ECO:0000313" key="4">
    <source>
        <dbReference type="EMBL" id="KAL2285283.1"/>
    </source>
</evidence>
<evidence type="ECO:0000256" key="2">
    <source>
        <dbReference type="ARBA" id="ARBA00022553"/>
    </source>
</evidence>
<evidence type="ECO:0000313" key="5">
    <source>
        <dbReference type="Proteomes" id="UP001600888"/>
    </source>
</evidence>
<organism evidence="4 5">
    <name type="scientific">Diaporthe vaccinii</name>
    <dbReference type="NCBI Taxonomy" id="105482"/>
    <lineage>
        <taxon>Eukaryota</taxon>
        <taxon>Fungi</taxon>
        <taxon>Dikarya</taxon>
        <taxon>Ascomycota</taxon>
        <taxon>Pezizomycotina</taxon>
        <taxon>Sordariomycetes</taxon>
        <taxon>Sordariomycetidae</taxon>
        <taxon>Diaporthales</taxon>
        <taxon>Diaporthaceae</taxon>
        <taxon>Diaporthe</taxon>
        <taxon>Diaporthe eres species complex</taxon>
    </lineage>
</organism>
<dbReference type="Pfam" id="PF00109">
    <property type="entry name" value="ketoacyl-synt"/>
    <property type="match status" value="1"/>
</dbReference>
<dbReference type="PANTHER" id="PTHR43775:SF29">
    <property type="entry name" value="ASPERFURANONE POLYKETIDE SYNTHASE AFOG-RELATED"/>
    <property type="match status" value="1"/>
</dbReference>
<reference evidence="4 5" key="1">
    <citation type="submission" date="2024-03" db="EMBL/GenBank/DDBJ databases">
        <title>A high-quality draft genome sequence of Diaporthe vaccinii, a causative agent of upright dieback and viscid rot disease in cranberry plants.</title>
        <authorList>
            <person name="Sarrasin M."/>
            <person name="Lang B.F."/>
            <person name="Burger G."/>
        </authorList>
    </citation>
    <scope>NUCLEOTIDE SEQUENCE [LARGE SCALE GENOMIC DNA]</scope>
    <source>
        <strain evidence="4 5">IS7</strain>
    </source>
</reference>
<dbReference type="SUPFAM" id="SSF53901">
    <property type="entry name" value="Thiolase-like"/>
    <property type="match status" value="1"/>
</dbReference>
<dbReference type="CDD" id="cd00833">
    <property type="entry name" value="PKS"/>
    <property type="match status" value="1"/>
</dbReference>
<dbReference type="PROSITE" id="PS52004">
    <property type="entry name" value="KS3_2"/>
    <property type="match status" value="1"/>
</dbReference>
<evidence type="ECO:0000259" key="3">
    <source>
        <dbReference type="PROSITE" id="PS52004"/>
    </source>
</evidence>
<gene>
    <name evidence="4" type="ORF">FJTKL_08233</name>
</gene>
<dbReference type="Gene3D" id="3.40.47.10">
    <property type="match status" value="1"/>
</dbReference>
<keyword evidence="5" id="KW-1185">Reference proteome</keyword>
<dbReference type="InterPro" id="IPR014030">
    <property type="entry name" value="Ketoacyl_synth_N"/>
</dbReference>
<dbReference type="PANTHER" id="PTHR43775">
    <property type="entry name" value="FATTY ACID SYNTHASE"/>
    <property type="match status" value="1"/>
</dbReference>
<comment type="caution">
    <text evidence="4">The sequence shown here is derived from an EMBL/GenBank/DDBJ whole genome shotgun (WGS) entry which is preliminary data.</text>
</comment>
<feature type="domain" description="Ketosynthase family 3 (KS3)" evidence="3">
    <location>
        <begin position="1"/>
        <end position="265"/>
    </location>
</feature>
<evidence type="ECO:0000256" key="1">
    <source>
        <dbReference type="ARBA" id="ARBA00022450"/>
    </source>
</evidence>
<protein>
    <recommendedName>
        <fullName evidence="3">Ketosynthase family 3 (KS3) domain-containing protein</fullName>
    </recommendedName>
</protein>
<dbReference type="InterPro" id="IPR050091">
    <property type="entry name" value="PKS_NRPS_Biosynth_Enz"/>
</dbReference>
<accession>A0ABR4ES78</accession>
<dbReference type="EMBL" id="JBAWTH010000031">
    <property type="protein sequence ID" value="KAL2285283.1"/>
    <property type="molecule type" value="Genomic_DNA"/>
</dbReference>
<sequence>MLKEGRDAYSPTSSRWNSDAFYHPNTTRTNVIPTKGGHFLKEDPYAYDAAFFNITATEAVALDPKQRMAMEVTYEALENANLGLQDVWGTQNTCYIGSAVSDYRDAVVRDFMQNPKYHLLGTGEEMISNRISHFLNIHGPSATVATACSSSLVATHMAVQSIRSGEADMAITGGVGLMLTPDFTTHLANLSFLDPAGQSRAFDESAGGYGRGEGCGIIILKRLDKALADGDNIRSVIRATGANSDGYTQGGKTFPLIFALNEGKI</sequence>
<proteinExistence type="predicted"/>